<proteinExistence type="predicted"/>
<dbReference type="EMBL" id="JAACNO010002537">
    <property type="protein sequence ID" value="KAF4132520.1"/>
    <property type="molecule type" value="Genomic_DNA"/>
</dbReference>
<organism evidence="2 3">
    <name type="scientific">Phytophthora infestans</name>
    <name type="common">Potato late blight agent</name>
    <name type="synonym">Botrytis infestans</name>
    <dbReference type="NCBI Taxonomy" id="4787"/>
    <lineage>
        <taxon>Eukaryota</taxon>
        <taxon>Sar</taxon>
        <taxon>Stramenopiles</taxon>
        <taxon>Oomycota</taxon>
        <taxon>Peronosporomycetes</taxon>
        <taxon>Peronosporales</taxon>
        <taxon>Peronosporaceae</taxon>
        <taxon>Phytophthora</taxon>
    </lineage>
</organism>
<sequence>MSVIPDDDESKDKESVEKVKSGRCDTSDKATYKWVEQIKKDGVFRDEKLAARYVATLRPAMASVRFVRVDQYEKNEDGEDDEGIRSQRRVGEGGVGHPNGEGTAATVPKSTVAAGEAMAVSTRVTGASNDEVVSSDETHSCTGEQGYSVERARLERR</sequence>
<protein>
    <submittedName>
        <fullName evidence="2">Uncharacterized protein</fullName>
    </submittedName>
</protein>
<accession>A0A8S9TVQ8</accession>
<comment type="caution">
    <text evidence="2">The sequence shown here is derived from an EMBL/GenBank/DDBJ whole genome shotgun (WGS) entry which is preliminary data.</text>
</comment>
<reference evidence="2" key="1">
    <citation type="submission" date="2020-03" db="EMBL/GenBank/DDBJ databases">
        <title>Hybrid Assembly of Korean Phytophthora infestans isolates.</title>
        <authorList>
            <person name="Prokchorchik M."/>
            <person name="Lee Y."/>
            <person name="Seo J."/>
            <person name="Cho J.-H."/>
            <person name="Park Y.-E."/>
            <person name="Jang D.-C."/>
            <person name="Im J.-S."/>
            <person name="Choi J.-G."/>
            <person name="Park H.-J."/>
            <person name="Lee G.-B."/>
            <person name="Lee Y.-G."/>
            <person name="Hong S.-Y."/>
            <person name="Cho K."/>
            <person name="Sohn K.H."/>
        </authorList>
    </citation>
    <scope>NUCLEOTIDE SEQUENCE</scope>
    <source>
        <strain evidence="2">KR_2_A2</strain>
    </source>
</reference>
<evidence type="ECO:0000313" key="3">
    <source>
        <dbReference type="Proteomes" id="UP000704712"/>
    </source>
</evidence>
<gene>
    <name evidence="2" type="ORF">GN958_ATG18285</name>
</gene>
<feature type="compositionally biased region" description="Basic and acidic residues" evidence="1">
    <location>
        <begin position="10"/>
        <end position="24"/>
    </location>
</feature>
<evidence type="ECO:0000313" key="2">
    <source>
        <dbReference type="EMBL" id="KAF4132520.1"/>
    </source>
</evidence>
<dbReference type="Proteomes" id="UP000704712">
    <property type="component" value="Unassembled WGS sequence"/>
</dbReference>
<evidence type="ECO:0000256" key="1">
    <source>
        <dbReference type="SAM" id="MobiDB-lite"/>
    </source>
</evidence>
<name>A0A8S9TVQ8_PHYIN</name>
<feature type="region of interest" description="Disordered" evidence="1">
    <location>
        <begin position="73"/>
        <end position="157"/>
    </location>
</feature>
<dbReference type="AlphaFoldDB" id="A0A8S9TVQ8"/>
<feature type="compositionally biased region" description="Polar residues" evidence="1">
    <location>
        <begin position="122"/>
        <end position="132"/>
    </location>
</feature>
<feature type="region of interest" description="Disordered" evidence="1">
    <location>
        <begin position="1"/>
        <end position="24"/>
    </location>
</feature>